<evidence type="ECO:0000259" key="7">
    <source>
        <dbReference type="PROSITE" id="PS50157"/>
    </source>
</evidence>
<dbReference type="PANTHER" id="PTHR44029:SF1">
    <property type="entry name" value="DNAJ HOMOLOG SUBFAMILY C MEMBER 21"/>
    <property type="match status" value="1"/>
</dbReference>
<dbReference type="InterPro" id="IPR013087">
    <property type="entry name" value="Znf_C2H2_type"/>
</dbReference>
<dbReference type="GeneID" id="63691855"/>
<feature type="compositionally biased region" description="Basic and acidic residues" evidence="5">
    <location>
        <begin position="549"/>
        <end position="561"/>
    </location>
</feature>
<feature type="region of interest" description="Disordered" evidence="5">
    <location>
        <begin position="549"/>
        <end position="570"/>
    </location>
</feature>
<evidence type="ECO:0000256" key="2">
    <source>
        <dbReference type="ARBA" id="ARBA00022771"/>
    </source>
</evidence>
<dbReference type="SMART" id="SM00451">
    <property type="entry name" value="ZnF_U1"/>
    <property type="match status" value="1"/>
</dbReference>
<dbReference type="GO" id="GO:0008270">
    <property type="term" value="F:zinc ion binding"/>
    <property type="evidence" value="ECO:0007669"/>
    <property type="project" value="UniProtKB-KW"/>
</dbReference>
<dbReference type="GO" id="GO:0005737">
    <property type="term" value="C:cytoplasm"/>
    <property type="evidence" value="ECO:0007669"/>
    <property type="project" value="TreeGrafter"/>
</dbReference>
<protein>
    <submittedName>
        <fullName evidence="8">DnaJ-domain-containing protein</fullName>
    </submittedName>
</protein>
<dbReference type="PROSITE" id="PS50076">
    <property type="entry name" value="DNAJ_2"/>
    <property type="match status" value="1"/>
</dbReference>
<accession>M5GDP9</accession>
<dbReference type="Gene3D" id="3.30.160.60">
    <property type="entry name" value="Classic Zinc Finger"/>
    <property type="match status" value="1"/>
</dbReference>
<dbReference type="PANTHER" id="PTHR44029">
    <property type="entry name" value="DNAJ HOMOLOG SUBFAMILY C MEMBER 21"/>
    <property type="match status" value="1"/>
</dbReference>
<keyword evidence="2 4" id="KW-0863">Zinc-finger</keyword>
<name>M5GDP9_DACPD</name>
<dbReference type="EMBL" id="JH795857">
    <property type="protein sequence ID" value="EJU04702.1"/>
    <property type="molecule type" value="Genomic_DNA"/>
</dbReference>
<dbReference type="SUPFAM" id="SSF57667">
    <property type="entry name" value="beta-beta-alpha zinc fingers"/>
    <property type="match status" value="1"/>
</dbReference>
<dbReference type="InterPro" id="IPR051964">
    <property type="entry name" value="Chaperone_stress_response"/>
</dbReference>
<evidence type="ECO:0000256" key="3">
    <source>
        <dbReference type="ARBA" id="ARBA00022833"/>
    </source>
</evidence>
<evidence type="ECO:0000256" key="5">
    <source>
        <dbReference type="SAM" id="MobiDB-lite"/>
    </source>
</evidence>
<dbReference type="CDD" id="cd06257">
    <property type="entry name" value="DnaJ"/>
    <property type="match status" value="1"/>
</dbReference>
<dbReference type="Proteomes" id="UP000030653">
    <property type="component" value="Unassembled WGS sequence"/>
</dbReference>
<dbReference type="SMART" id="SM00355">
    <property type="entry name" value="ZnF_C2H2"/>
    <property type="match status" value="2"/>
</dbReference>
<evidence type="ECO:0000256" key="4">
    <source>
        <dbReference type="PROSITE-ProRule" id="PRU00042"/>
    </source>
</evidence>
<feature type="compositionally biased region" description="Basic and acidic residues" evidence="5">
    <location>
        <begin position="412"/>
        <end position="438"/>
    </location>
</feature>
<feature type="compositionally biased region" description="Basic and acidic residues" evidence="5">
    <location>
        <begin position="7"/>
        <end position="16"/>
    </location>
</feature>
<dbReference type="SMART" id="SM00271">
    <property type="entry name" value="DnaJ"/>
    <property type="match status" value="1"/>
</dbReference>
<dbReference type="InterPro" id="IPR036236">
    <property type="entry name" value="Znf_C2H2_sf"/>
</dbReference>
<dbReference type="InterPro" id="IPR001623">
    <property type="entry name" value="DnaJ_domain"/>
</dbReference>
<dbReference type="InterPro" id="IPR022755">
    <property type="entry name" value="Znf_C2H2_jaz"/>
</dbReference>
<dbReference type="PROSITE" id="PS00028">
    <property type="entry name" value="ZINC_FINGER_C2H2_1"/>
    <property type="match status" value="2"/>
</dbReference>
<dbReference type="Gene3D" id="1.10.287.110">
    <property type="entry name" value="DnaJ domain"/>
    <property type="match status" value="1"/>
</dbReference>
<dbReference type="Pfam" id="PF00226">
    <property type="entry name" value="DnaJ"/>
    <property type="match status" value="1"/>
</dbReference>
<dbReference type="OMA" id="RANHEES"/>
<dbReference type="PROSITE" id="PS00636">
    <property type="entry name" value="DNAJ_1"/>
    <property type="match status" value="1"/>
</dbReference>
<feature type="compositionally biased region" description="Basic and acidic residues" evidence="5">
    <location>
        <begin position="502"/>
        <end position="514"/>
    </location>
</feature>
<keyword evidence="9" id="KW-1185">Reference proteome</keyword>
<dbReference type="OrthoDB" id="5894at2759"/>
<feature type="domain" description="C2H2-type" evidence="7">
    <location>
        <begin position="528"/>
        <end position="557"/>
    </location>
</feature>
<evidence type="ECO:0000259" key="6">
    <source>
        <dbReference type="PROSITE" id="PS50076"/>
    </source>
</evidence>
<dbReference type="STRING" id="1858805.M5GDP9"/>
<organism evidence="8 9">
    <name type="scientific">Dacryopinax primogenitus (strain DJM 731)</name>
    <name type="common">Brown rot fungus</name>
    <dbReference type="NCBI Taxonomy" id="1858805"/>
    <lineage>
        <taxon>Eukaryota</taxon>
        <taxon>Fungi</taxon>
        <taxon>Dikarya</taxon>
        <taxon>Basidiomycota</taxon>
        <taxon>Agaricomycotina</taxon>
        <taxon>Dacrymycetes</taxon>
        <taxon>Dacrymycetales</taxon>
        <taxon>Dacrymycetaceae</taxon>
        <taxon>Dacryopinax</taxon>
    </lineage>
</organism>
<proteinExistence type="predicted"/>
<feature type="region of interest" description="Disordered" evidence="5">
    <location>
        <begin position="1"/>
        <end position="22"/>
    </location>
</feature>
<feature type="domain" description="J" evidence="6">
    <location>
        <begin position="21"/>
        <end position="87"/>
    </location>
</feature>
<dbReference type="InterPro" id="IPR054076">
    <property type="entry name" value="ZUO1-like_ZHD"/>
</dbReference>
<reference evidence="8 9" key="1">
    <citation type="journal article" date="2012" name="Science">
        <title>The Paleozoic origin of enzymatic lignin decomposition reconstructed from 31 fungal genomes.</title>
        <authorList>
            <person name="Floudas D."/>
            <person name="Binder M."/>
            <person name="Riley R."/>
            <person name="Barry K."/>
            <person name="Blanchette R.A."/>
            <person name="Henrissat B."/>
            <person name="Martinez A.T."/>
            <person name="Otillar R."/>
            <person name="Spatafora J.W."/>
            <person name="Yadav J.S."/>
            <person name="Aerts A."/>
            <person name="Benoit I."/>
            <person name="Boyd A."/>
            <person name="Carlson A."/>
            <person name="Copeland A."/>
            <person name="Coutinho P.M."/>
            <person name="de Vries R.P."/>
            <person name="Ferreira P."/>
            <person name="Findley K."/>
            <person name="Foster B."/>
            <person name="Gaskell J."/>
            <person name="Glotzer D."/>
            <person name="Gorecki P."/>
            <person name="Heitman J."/>
            <person name="Hesse C."/>
            <person name="Hori C."/>
            <person name="Igarashi K."/>
            <person name="Jurgens J.A."/>
            <person name="Kallen N."/>
            <person name="Kersten P."/>
            <person name="Kohler A."/>
            <person name="Kuees U."/>
            <person name="Kumar T.K.A."/>
            <person name="Kuo A."/>
            <person name="LaButti K."/>
            <person name="Larrondo L.F."/>
            <person name="Lindquist E."/>
            <person name="Ling A."/>
            <person name="Lombard V."/>
            <person name="Lucas S."/>
            <person name="Lundell T."/>
            <person name="Martin R."/>
            <person name="McLaughlin D.J."/>
            <person name="Morgenstern I."/>
            <person name="Morin E."/>
            <person name="Murat C."/>
            <person name="Nagy L.G."/>
            <person name="Nolan M."/>
            <person name="Ohm R.A."/>
            <person name="Patyshakuliyeva A."/>
            <person name="Rokas A."/>
            <person name="Ruiz-Duenas F.J."/>
            <person name="Sabat G."/>
            <person name="Salamov A."/>
            <person name="Samejima M."/>
            <person name="Schmutz J."/>
            <person name="Slot J.C."/>
            <person name="St John F."/>
            <person name="Stenlid J."/>
            <person name="Sun H."/>
            <person name="Sun S."/>
            <person name="Syed K."/>
            <person name="Tsang A."/>
            <person name="Wiebenga A."/>
            <person name="Young D."/>
            <person name="Pisabarro A."/>
            <person name="Eastwood D.C."/>
            <person name="Martin F."/>
            <person name="Cullen D."/>
            <person name="Grigoriev I.V."/>
            <person name="Hibbett D.S."/>
        </authorList>
    </citation>
    <scope>NUCLEOTIDE SEQUENCE [LARGE SCALE GENOMIC DNA]</scope>
    <source>
        <strain evidence="8 9">DJM-731 SS1</strain>
    </source>
</reference>
<dbReference type="GO" id="GO:0003676">
    <property type="term" value="F:nucleic acid binding"/>
    <property type="evidence" value="ECO:0007669"/>
    <property type="project" value="InterPro"/>
</dbReference>
<keyword evidence="3" id="KW-0862">Zinc</keyword>
<gene>
    <name evidence="8" type="ORF">DACRYDRAFT_86969</name>
</gene>
<evidence type="ECO:0000313" key="8">
    <source>
        <dbReference type="EMBL" id="EJU04702.1"/>
    </source>
</evidence>
<keyword evidence="1" id="KW-0479">Metal-binding</keyword>
<feature type="domain" description="C2H2-type" evidence="7">
    <location>
        <begin position="316"/>
        <end position="345"/>
    </location>
</feature>
<evidence type="ECO:0000256" key="1">
    <source>
        <dbReference type="ARBA" id="ARBA00022723"/>
    </source>
</evidence>
<feature type="compositionally biased region" description="Polar residues" evidence="5">
    <location>
        <begin position="465"/>
        <end position="484"/>
    </location>
</feature>
<feature type="region of interest" description="Disordered" evidence="5">
    <location>
        <begin position="412"/>
        <end position="528"/>
    </location>
</feature>
<dbReference type="InterPro" id="IPR018253">
    <property type="entry name" value="DnaJ_domain_CS"/>
</dbReference>
<dbReference type="RefSeq" id="XP_040631596.1">
    <property type="nucleotide sequence ID" value="XM_040776793.1"/>
</dbReference>
<dbReference type="AlphaFoldDB" id="M5GDP9"/>
<dbReference type="InterPro" id="IPR003604">
    <property type="entry name" value="Matrin/U1-like-C_Znf_C2H2"/>
</dbReference>
<evidence type="ECO:0000313" key="9">
    <source>
        <dbReference type="Proteomes" id="UP000030653"/>
    </source>
</evidence>
<dbReference type="HOGENOM" id="CLU_009539_2_0_1"/>
<dbReference type="PRINTS" id="PR00625">
    <property type="entry name" value="JDOMAIN"/>
</dbReference>
<dbReference type="PROSITE" id="PS50157">
    <property type="entry name" value="ZINC_FINGER_C2H2_2"/>
    <property type="match status" value="2"/>
</dbReference>
<sequence length="570" mass="64824">MGNQESRSNHDARAPNDENPDYYTLLGVEETATSDEIRRAFRRLALTHHPDKNPNDIEGATQRFAVLQQAYEVLSDEQERTWYDNHRANLAPEPDADEVFDDIKRGTSKKARANAPGLTTRHIMKFFDSTLYKGFDDRPDGFFTIYRNLFIRLAEEEETHSQSLAPLEYPLFGNSTTPWNAKSDEDTVRAFYAVWTNFGTEKSFSWVEHYDTREAPDRRYRRAMEKENKKLRDDARKDYNDAVRSLALFLRKRDPRYKAYLASQVIAATTPSNAATADAAAKRADALRDYIPQAWQEVQPEQVLEAEDWEEEEEGWECVACGKNFRSEKAWESHERSRKHLENVEKLRKELMREQEELGFDVDGLDTEETSKDDWPDYGGENVETMPGGGVKAVHVDIGGVASKVDELTLRDQPSKRELPAEGGYEVKEKREGEKEEVAPTPNKRVKKTKKSRLGDWLDEAEGSETASIQDDNSNAGTALNDNEATTHEAVDSQISISSKVEMSKKDRRRAREAAKKHKADTAGSSAQKCNVCGEEFDSRTRLFTHVRESGHAAAELDKSKGGKAKKVKR</sequence>
<dbReference type="SUPFAM" id="SSF46565">
    <property type="entry name" value="Chaperone J-domain"/>
    <property type="match status" value="1"/>
</dbReference>
<dbReference type="InterPro" id="IPR036869">
    <property type="entry name" value="J_dom_sf"/>
</dbReference>
<dbReference type="Pfam" id="PF21884">
    <property type="entry name" value="ZUO1-like_ZHD"/>
    <property type="match status" value="1"/>
</dbReference>
<dbReference type="Pfam" id="PF12171">
    <property type="entry name" value="zf-C2H2_jaz"/>
    <property type="match status" value="1"/>
</dbReference>